<organism evidence="1 2">
    <name type="scientific">Ruania alkalisoli</name>
    <dbReference type="NCBI Taxonomy" id="2779775"/>
    <lineage>
        <taxon>Bacteria</taxon>
        <taxon>Bacillati</taxon>
        <taxon>Actinomycetota</taxon>
        <taxon>Actinomycetes</taxon>
        <taxon>Micrococcales</taxon>
        <taxon>Ruaniaceae</taxon>
        <taxon>Ruania</taxon>
    </lineage>
</organism>
<dbReference type="AlphaFoldDB" id="A0A7M1SQW5"/>
<sequence>MTTVLTPTQWHPLAEAHAERADALTRDYRERRQAQQRHPVEDFLFTYYPTKPAQLRIWHPGAGRALAEAPEHARRRWYSSRDGAVTLNERAFLAERGDAVRFVHDLVSRTRARPARLSCFGLHEWAMVYRTEEVRHAQVPLRLGAAGTDEVVRSHSLRCTHFDAFRFFTVPAIPRNERRLTRTDQAALEQPGCLHANMDVYKWAMKLGPAVPGELLLDAFALARDIRALDMRASPYDLRDWGYEPVPIETADGKATYVAAQREFAERANRLRDRVLEVTSSLLRTAATTPG</sequence>
<dbReference type="EMBL" id="CP063169">
    <property type="protein sequence ID" value="QOR69527.1"/>
    <property type="molecule type" value="Genomic_DNA"/>
</dbReference>
<proteinExistence type="predicted"/>
<name>A0A7M1SQW5_9MICO</name>
<gene>
    <name evidence="1" type="ORF">IM660_12650</name>
</gene>
<dbReference type="Proteomes" id="UP000593758">
    <property type="component" value="Chromosome"/>
</dbReference>
<protein>
    <submittedName>
        <fullName evidence="1">3-methyladenine DNA glycosylase</fullName>
    </submittedName>
</protein>
<reference evidence="1 2" key="1">
    <citation type="submission" date="2020-10" db="EMBL/GenBank/DDBJ databases">
        <title>Haloactinobacterium sp. RN3S43, a bacterium isolated from saline soil.</title>
        <authorList>
            <person name="Sun J.-Q."/>
        </authorList>
    </citation>
    <scope>NUCLEOTIDE SEQUENCE [LARGE SCALE GENOMIC DNA]</scope>
    <source>
        <strain evidence="1 2">RN3S43</strain>
    </source>
</reference>
<accession>A0A7M1SQW5</accession>
<dbReference type="RefSeq" id="WP_193495965.1">
    <property type="nucleotide sequence ID" value="NZ_CP063169.1"/>
</dbReference>
<evidence type="ECO:0000313" key="1">
    <source>
        <dbReference type="EMBL" id="QOR69527.1"/>
    </source>
</evidence>
<keyword evidence="2" id="KW-1185">Reference proteome</keyword>
<evidence type="ECO:0000313" key="2">
    <source>
        <dbReference type="Proteomes" id="UP000593758"/>
    </source>
</evidence>
<dbReference type="KEGG" id="halt:IM660_12650"/>